<comment type="caution">
    <text evidence="2">The sequence shown here is derived from an EMBL/GenBank/DDBJ whole genome shotgun (WGS) entry which is preliminary data.</text>
</comment>
<dbReference type="OrthoDB" id="9814991at2"/>
<feature type="transmembrane region" description="Helical" evidence="1">
    <location>
        <begin position="75"/>
        <end position="95"/>
    </location>
</feature>
<dbReference type="Proteomes" id="UP000245634">
    <property type="component" value="Unassembled WGS sequence"/>
</dbReference>
<evidence type="ECO:0008006" key="4">
    <source>
        <dbReference type="Google" id="ProtNLM"/>
    </source>
</evidence>
<reference evidence="2 3" key="1">
    <citation type="submission" date="2018-05" db="EMBL/GenBank/DDBJ databases">
        <title>Genomic Encyclopedia of Type Strains, Phase IV (KMG-IV): sequencing the most valuable type-strain genomes for metagenomic binning, comparative biology and taxonomic classification.</title>
        <authorList>
            <person name="Goeker M."/>
        </authorList>
    </citation>
    <scope>NUCLEOTIDE SEQUENCE [LARGE SCALE GENOMIC DNA]</scope>
    <source>
        <strain evidence="2 3">DSM 18773</strain>
    </source>
</reference>
<evidence type="ECO:0000256" key="1">
    <source>
        <dbReference type="SAM" id="Phobius"/>
    </source>
</evidence>
<sequence>MSDALRLVHKAVFETYRQLGFAIGLTLLWLCCSWPLVTIGPATGAVLYTIHRRAQGEVELWPCFREGLVRITKPTLALSMLNLLVMVPAACYLFLLMSSDHGWVGQLLSWTVLYVVVMAVLVQVIAYPLLVLQPATRLPELLKQAYLLAGKHPLSVVCVLLLTSILTLICVAVPILFLTIWPVLIGHMMYYHLLHLLSKYHPTRYALDLRVSWRGQWKPWR</sequence>
<proteinExistence type="predicted"/>
<dbReference type="EMBL" id="QGGL01000019">
    <property type="protein sequence ID" value="PWK06587.1"/>
    <property type="molecule type" value="Genomic_DNA"/>
</dbReference>
<keyword evidence="1" id="KW-0812">Transmembrane</keyword>
<feature type="transmembrane region" description="Helical" evidence="1">
    <location>
        <begin position="107"/>
        <end position="132"/>
    </location>
</feature>
<protein>
    <recommendedName>
        <fullName evidence="4">Membrane protein YesL</fullName>
    </recommendedName>
</protein>
<evidence type="ECO:0000313" key="2">
    <source>
        <dbReference type="EMBL" id="PWK06587.1"/>
    </source>
</evidence>
<feature type="transmembrane region" description="Helical" evidence="1">
    <location>
        <begin position="20"/>
        <end position="48"/>
    </location>
</feature>
<evidence type="ECO:0000313" key="3">
    <source>
        <dbReference type="Proteomes" id="UP000245634"/>
    </source>
</evidence>
<dbReference type="RefSeq" id="WP_109690788.1">
    <property type="nucleotide sequence ID" value="NZ_QGGL01000019.1"/>
</dbReference>
<accession>A0A316D5M7</accession>
<keyword evidence="1" id="KW-1133">Transmembrane helix</keyword>
<feature type="transmembrane region" description="Helical" evidence="1">
    <location>
        <begin position="153"/>
        <end position="184"/>
    </location>
</feature>
<gene>
    <name evidence="2" type="ORF">C7459_11910</name>
</gene>
<dbReference type="AlphaFoldDB" id="A0A316D5M7"/>
<organism evidence="2 3">
    <name type="scientific">Tumebacillus permanentifrigoris</name>
    <dbReference type="NCBI Taxonomy" id="378543"/>
    <lineage>
        <taxon>Bacteria</taxon>
        <taxon>Bacillati</taxon>
        <taxon>Bacillota</taxon>
        <taxon>Bacilli</taxon>
        <taxon>Bacillales</taxon>
        <taxon>Alicyclobacillaceae</taxon>
        <taxon>Tumebacillus</taxon>
    </lineage>
</organism>
<keyword evidence="1" id="KW-0472">Membrane</keyword>
<keyword evidence="3" id="KW-1185">Reference proteome</keyword>
<name>A0A316D5M7_9BACL</name>